<evidence type="ECO:0000313" key="4">
    <source>
        <dbReference type="Proteomes" id="UP001063350"/>
    </source>
</evidence>
<dbReference type="GO" id="GO:0016491">
    <property type="term" value="F:oxidoreductase activity"/>
    <property type="evidence" value="ECO:0007669"/>
    <property type="project" value="TreeGrafter"/>
</dbReference>
<evidence type="ECO:0000313" key="3">
    <source>
        <dbReference type="EMBL" id="BCO09567.1"/>
    </source>
</evidence>
<feature type="chain" id="PRO_5036802404" evidence="2">
    <location>
        <begin position="25"/>
        <end position="789"/>
    </location>
</feature>
<protein>
    <submittedName>
        <fullName evidence="3">Cytochrome c</fullName>
    </submittedName>
</protein>
<dbReference type="PANTHER" id="PTHR35038">
    <property type="entry name" value="DISSIMILATORY SULFITE REDUCTASE SIRA"/>
    <property type="match status" value="1"/>
</dbReference>
<evidence type="ECO:0000256" key="2">
    <source>
        <dbReference type="SAM" id="SignalP"/>
    </source>
</evidence>
<dbReference type="Proteomes" id="UP001063350">
    <property type="component" value="Chromosome"/>
</dbReference>
<dbReference type="RefSeq" id="WP_267926315.1">
    <property type="nucleotide sequence ID" value="NZ_AP024233.1"/>
</dbReference>
<sequence length="789" mass="86867">MARKKVCCMLAFGLVFAAGSAAYAGGGCSTKECHAGLSDIKPADHEMMRTIKMNGAQHGDPDGCVMCHGGNPKATKKEEAHKGIPATLRMAPGPKDFYPDPGSIWIAENTCGACHPGYVYRTKQSLMNTEAGKISGNLHTWGFEEVQNFKNPYGNYDTEDIDGQEPISGTETYKEYMREQIAMYPDQYPTSLKMLPQPTLEEINKDPKKAALTYQRHDCQRCHIGVRGREKRGDYRGMGCSACHILYGNEGLYEGNDKSIDKTKPGHMLKHEIVGTRKTGGIPVESCNSCHNRGKRIGVSYQGLMEFPYGSPYDKNGKTQPKLHTKKYLFISDDLHHQVQSREGNPKGGLLCQDCHTSIDVHGDGNIHGTTMGQVEIECTDCHGRPDKYPWELPVGYGDEFGKKLDPKPRGVAEQRLIPGMQFGTKYDPEDGFVLTARGNPIGNVVRRGNKVIVHSATGNDFEVPVLKNLQLENKWKDPSAEVAMSSVSKHMDKMECYACHASWVPQCYGCHVQVNYSPKDGKPRQGIDWVASGNAQKKNGQTAESVLGTGGIKSAGKPMEKRSYLRWEDPVLGIGGEGRVTPLMPGCQVTYTVINEKGETLVNNEIAMAPDEAAQLGQKHVPLAIDMAPVQPHTAQRKARTCESCHANPKVAGLGLGGGAFGYRQSENIVEDLVDAKTGKPIPKNYKVQIPAIPKLKFDWSQIVDRDGTQLATVGTHWPLSRAFNKEELDNFLRAGTCMGCHQNMSEKELWKKVSTDGTLDPKKHLEMMNNMVKQMAKDGVKPAAMQK</sequence>
<keyword evidence="1 2" id="KW-0732">Signal</keyword>
<accession>A0A915XK60</accession>
<name>A0A915XK60_9BACT</name>
<dbReference type="EMBL" id="AP024233">
    <property type="protein sequence ID" value="BCO09567.1"/>
    <property type="molecule type" value="Genomic_DNA"/>
</dbReference>
<dbReference type="SUPFAM" id="SSF48695">
    <property type="entry name" value="Multiheme cytochromes"/>
    <property type="match status" value="2"/>
</dbReference>
<feature type="signal peptide" evidence="2">
    <location>
        <begin position="1"/>
        <end position="24"/>
    </location>
</feature>
<reference evidence="3" key="1">
    <citation type="submission" date="2020-12" db="EMBL/GenBank/DDBJ databases">
        <title>Desulfobium dissulfuricans gen. nov., sp. nov., a novel mesophilic, sulfate-reducing bacterium isolated from a deep-sea hydrothermal vent.</title>
        <authorList>
            <person name="Hashimoto Y."/>
            <person name="Tame A."/>
            <person name="Sawayama S."/>
            <person name="Miyazaki J."/>
            <person name="Takai K."/>
            <person name="Nakagawa S."/>
        </authorList>
    </citation>
    <scope>NUCLEOTIDE SEQUENCE</scope>
    <source>
        <strain evidence="3">GF1</strain>
    </source>
</reference>
<gene>
    <name evidence="3" type="ORF">GF1_19430</name>
</gene>
<organism evidence="3 4">
    <name type="scientific">Desulfolithobacter dissulfuricans</name>
    <dbReference type="NCBI Taxonomy" id="2795293"/>
    <lineage>
        <taxon>Bacteria</taxon>
        <taxon>Pseudomonadati</taxon>
        <taxon>Thermodesulfobacteriota</taxon>
        <taxon>Desulfobulbia</taxon>
        <taxon>Desulfobulbales</taxon>
        <taxon>Desulfobulbaceae</taxon>
        <taxon>Desulfolithobacter</taxon>
    </lineage>
</organism>
<dbReference type="PROSITE" id="PS51257">
    <property type="entry name" value="PROKAR_LIPOPROTEIN"/>
    <property type="match status" value="1"/>
</dbReference>
<dbReference type="InterPro" id="IPR036280">
    <property type="entry name" value="Multihaem_cyt_sf"/>
</dbReference>
<dbReference type="PANTHER" id="PTHR35038:SF8">
    <property type="entry name" value="C-TYPE POLYHEME CYTOCHROME OMCC"/>
    <property type="match status" value="1"/>
</dbReference>
<dbReference type="InterPro" id="IPR051829">
    <property type="entry name" value="Multiheme_Cytochr_ET"/>
</dbReference>
<dbReference type="KEGG" id="ddu:GF1_19430"/>
<proteinExistence type="predicted"/>
<keyword evidence="4" id="KW-1185">Reference proteome</keyword>
<dbReference type="AlphaFoldDB" id="A0A915XK60"/>
<evidence type="ECO:0000256" key="1">
    <source>
        <dbReference type="ARBA" id="ARBA00022729"/>
    </source>
</evidence>